<feature type="disulfide bond" evidence="16">
    <location>
        <begin position="300"/>
        <end position="397"/>
    </location>
</feature>
<dbReference type="InterPro" id="IPR007754">
    <property type="entry name" value="GlcNAc_II"/>
</dbReference>
<evidence type="ECO:0000256" key="16">
    <source>
        <dbReference type="PIRSR" id="PIRSR607754-3"/>
    </source>
</evidence>
<dbReference type="Proteomes" id="UP000791440">
    <property type="component" value="Unassembled WGS sequence"/>
</dbReference>
<comment type="subcellular location">
    <subcellularLocation>
        <location evidence="2">Golgi apparatus membrane</location>
        <topology evidence="2">Single-pass type II membrane protein</topology>
    </subcellularLocation>
</comment>
<evidence type="ECO:0000256" key="1">
    <source>
        <dbReference type="ARBA" id="ARBA00001936"/>
    </source>
</evidence>
<dbReference type="EMBL" id="JH668579">
    <property type="protein sequence ID" value="KAG6458309.1"/>
    <property type="molecule type" value="Genomic_DNA"/>
</dbReference>
<feature type="transmembrane region" description="Helical" evidence="17">
    <location>
        <begin position="12"/>
        <end position="29"/>
    </location>
</feature>
<keyword evidence="11 17" id="KW-0472">Membrane</keyword>
<accession>A0A921ZI70</accession>
<dbReference type="AlphaFoldDB" id="A0A921ZI70"/>
<evidence type="ECO:0000256" key="8">
    <source>
        <dbReference type="ARBA" id="ARBA00022968"/>
    </source>
</evidence>
<keyword evidence="19" id="KW-1185">Reference proteome</keyword>
<sequence>MNLKRVLHKARSKNIPFYILVLFLFYIALKHFSRRPSAGLVPENLRQYLRFNEKHTIGGELTDSEVDRLRVQVEILNTERRVYNEKRFGRVLPETTTIVVQAHRDVERLQYLIVSLGQVRYIEDAVLVFSHSYYHPEINSLVRNITFCKVLQVFFPYSLQLHPHQFPGADPNDCSNSSNALCGKLNNERNARDAERKQHWWWTANLIFEHASWSYTYRGMVIFLEEDNYVLPDLLHMLKYAQRSVTFIPQVDVISFGRTYAKDLDYNLLTIEAWRPPYDKGLSFNKTTWRKIVSWLSVFCMHDDISWSYSLLHLFSRFPKGYAEMAACMAPRVLSTGMFPSGKKAVEVIWKRLEYSKLYPESVSAVMLFSQHGRVVRKTRLPPGSGGWNDLRDHLLCLDPLMSTITDPTEDESTTTSPVFVT</sequence>
<dbReference type="GO" id="GO:0009312">
    <property type="term" value="P:oligosaccharide biosynthetic process"/>
    <property type="evidence" value="ECO:0007669"/>
    <property type="project" value="InterPro"/>
</dbReference>
<keyword evidence="4" id="KW-0328">Glycosyltransferase</keyword>
<keyword evidence="5" id="KW-0808">Transferase</keyword>
<keyword evidence="9 17" id="KW-1133">Transmembrane helix</keyword>
<evidence type="ECO:0000313" key="19">
    <source>
        <dbReference type="Proteomes" id="UP000791440"/>
    </source>
</evidence>
<keyword evidence="6 17" id="KW-0812">Transmembrane</keyword>
<comment type="caution">
    <text evidence="18">The sequence shown here is derived from an EMBL/GenBank/DDBJ whole genome shotgun (WGS) entry which is preliminary data.</text>
</comment>
<organism evidence="18 19">
    <name type="scientific">Manduca sexta</name>
    <name type="common">Tobacco hawkmoth</name>
    <name type="synonym">Tobacco hornworm</name>
    <dbReference type="NCBI Taxonomy" id="7130"/>
    <lineage>
        <taxon>Eukaryota</taxon>
        <taxon>Metazoa</taxon>
        <taxon>Ecdysozoa</taxon>
        <taxon>Arthropoda</taxon>
        <taxon>Hexapoda</taxon>
        <taxon>Insecta</taxon>
        <taxon>Pterygota</taxon>
        <taxon>Neoptera</taxon>
        <taxon>Endopterygota</taxon>
        <taxon>Lepidoptera</taxon>
        <taxon>Glossata</taxon>
        <taxon>Ditrysia</taxon>
        <taxon>Bombycoidea</taxon>
        <taxon>Sphingidae</taxon>
        <taxon>Sphinginae</taxon>
        <taxon>Sphingini</taxon>
        <taxon>Manduca</taxon>
    </lineage>
</organism>
<dbReference type="GO" id="GO:0008455">
    <property type="term" value="F:alpha-1,6-mannosylglycoprotein 2-beta-N-acetylglucosaminyltransferase activity"/>
    <property type="evidence" value="ECO:0007669"/>
    <property type="project" value="InterPro"/>
</dbReference>
<evidence type="ECO:0000256" key="15">
    <source>
        <dbReference type="PIRSR" id="PIRSR607754-2"/>
    </source>
</evidence>
<evidence type="ECO:0000256" key="10">
    <source>
        <dbReference type="ARBA" id="ARBA00023034"/>
    </source>
</evidence>
<evidence type="ECO:0000256" key="4">
    <source>
        <dbReference type="ARBA" id="ARBA00022676"/>
    </source>
</evidence>
<keyword evidence="13" id="KW-0325">Glycoprotein</keyword>
<evidence type="ECO:0000256" key="12">
    <source>
        <dbReference type="ARBA" id="ARBA00023157"/>
    </source>
</evidence>
<name>A0A921ZI70_MANSE</name>
<evidence type="ECO:0000256" key="7">
    <source>
        <dbReference type="ARBA" id="ARBA00022723"/>
    </source>
</evidence>
<keyword evidence="7 15" id="KW-0479">Metal-binding</keyword>
<dbReference type="GO" id="GO:0000139">
    <property type="term" value="C:Golgi membrane"/>
    <property type="evidence" value="ECO:0007669"/>
    <property type="project" value="UniProtKB-SubCell"/>
</dbReference>
<evidence type="ECO:0000256" key="14">
    <source>
        <dbReference type="ARBA" id="ARBA00023211"/>
    </source>
</evidence>
<evidence type="ECO:0000256" key="11">
    <source>
        <dbReference type="ARBA" id="ARBA00023136"/>
    </source>
</evidence>
<evidence type="ECO:0008006" key="20">
    <source>
        <dbReference type="Google" id="ProtNLM"/>
    </source>
</evidence>
<keyword evidence="8" id="KW-0735">Signal-anchor</keyword>
<evidence type="ECO:0000313" key="18">
    <source>
        <dbReference type="EMBL" id="KAG6458309.1"/>
    </source>
</evidence>
<evidence type="ECO:0000256" key="17">
    <source>
        <dbReference type="SAM" id="Phobius"/>
    </source>
</evidence>
<dbReference type="PANTHER" id="PTHR12871">
    <property type="entry name" value="BETA-1,2-N-ACETYLGLUCOSAMINYLTRANSFERASE II"/>
    <property type="match status" value="1"/>
</dbReference>
<comment type="pathway">
    <text evidence="3">Protein modification; protein glycosylation.</text>
</comment>
<keyword evidence="12 16" id="KW-1015">Disulfide bond</keyword>
<keyword evidence="10" id="KW-0333">Golgi apparatus</keyword>
<dbReference type="GO" id="GO:0046872">
    <property type="term" value="F:metal ion binding"/>
    <property type="evidence" value="ECO:0007669"/>
    <property type="project" value="UniProtKB-KW"/>
</dbReference>
<evidence type="ECO:0000256" key="9">
    <source>
        <dbReference type="ARBA" id="ARBA00022989"/>
    </source>
</evidence>
<gene>
    <name evidence="18" type="ORF">O3G_MSEX010811</name>
</gene>
<evidence type="ECO:0000256" key="3">
    <source>
        <dbReference type="ARBA" id="ARBA00004922"/>
    </source>
</evidence>
<feature type="binding site" evidence="15">
    <location>
        <position position="227"/>
    </location>
    <ligand>
        <name>Mn(2+)</name>
        <dbReference type="ChEBI" id="CHEBI:29035"/>
    </ligand>
</feature>
<reference evidence="18" key="1">
    <citation type="journal article" date="2016" name="Insect Biochem. Mol. Biol.">
        <title>Multifaceted biological insights from a draft genome sequence of the tobacco hornworm moth, Manduca sexta.</title>
        <authorList>
            <person name="Kanost M.R."/>
            <person name="Arrese E.L."/>
            <person name="Cao X."/>
            <person name="Chen Y.R."/>
            <person name="Chellapilla S."/>
            <person name="Goldsmith M.R."/>
            <person name="Grosse-Wilde E."/>
            <person name="Heckel D.G."/>
            <person name="Herndon N."/>
            <person name="Jiang H."/>
            <person name="Papanicolaou A."/>
            <person name="Qu J."/>
            <person name="Soulages J.L."/>
            <person name="Vogel H."/>
            <person name="Walters J."/>
            <person name="Waterhouse R.M."/>
            <person name="Ahn S.J."/>
            <person name="Almeida F.C."/>
            <person name="An C."/>
            <person name="Aqrawi P."/>
            <person name="Bretschneider A."/>
            <person name="Bryant W.B."/>
            <person name="Bucks S."/>
            <person name="Chao H."/>
            <person name="Chevignon G."/>
            <person name="Christen J.M."/>
            <person name="Clarke D.F."/>
            <person name="Dittmer N.T."/>
            <person name="Ferguson L.C.F."/>
            <person name="Garavelou S."/>
            <person name="Gordon K.H.J."/>
            <person name="Gunaratna R.T."/>
            <person name="Han Y."/>
            <person name="Hauser F."/>
            <person name="He Y."/>
            <person name="Heidel-Fischer H."/>
            <person name="Hirsh A."/>
            <person name="Hu Y."/>
            <person name="Jiang H."/>
            <person name="Kalra D."/>
            <person name="Klinner C."/>
            <person name="Konig C."/>
            <person name="Kovar C."/>
            <person name="Kroll A.R."/>
            <person name="Kuwar S.S."/>
            <person name="Lee S.L."/>
            <person name="Lehman R."/>
            <person name="Li K."/>
            <person name="Li Z."/>
            <person name="Liang H."/>
            <person name="Lovelace S."/>
            <person name="Lu Z."/>
            <person name="Mansfield J.H."/>
            <person name="McCulloch K.J."/>
            <person name="Mathew T."/>
            <person name="Morton B."/>
            <person name="Muzny D.M."/>
            <person name="Neunemann D."/>
            <person name="Ongeri F."/>
            <person name="Pauchet Y."/>
            <person name="Pu L.L."/>
            <person name="Pyrousis I."/>
            <person name="Rao X.J."/>
            <person name="Redding A."/>
            <person name="Roesel C."/>
            <person name="Sanchez-Gracia A."/>
            <person name="Schaack S."/>
            <person name="Shukla A."/>
            <person name="Tetreau G."/>
            <person name="Wang Y."/>
            <person name="Xiong G.H."/>
            <person name="Traut W."/>
            <person name="Walsh T.K."/>
            <person name="Worley K.C."/>
            <person name="Wu D."/>
            <person name="Wu W."/>
            <person name="Wu Y.Q."/>
            <person name="Zhang X."/>
            <person name="Zou Z."/>
            <person name="Zucker H."/>
            <person name="Briscoe A.D."/>
            <person name="Burmester T."/>
            <person name="Clem R.J."/>
            <person name="Feyereisen R."/>
            <person name="Grimmelikhuijzen C.J.P."/>
            <person name="Hamodrakas S.J."/>
            <person name="Hansson B.S."/>
            <person name="Huguet E."/>
            <person name="Jermiin L.S."/>
            <person name="Lan Q."/>
            <person name="Lehman H.K."/>
            <person name="Lorenzen M."/>
            <person name="Merzendorfer H."/>
            <person name="Michalopoulos I."/>
            <person name="Morton D.B."/>
            <person name="Muthukrishnan S."/>
            <person name="Oakeshott J.G."/>
            <person name="Palmer W."/>
            <person name="Park Y."/>
            <person name="Passarelli A.L."/>
            <person name="Rozas J."/>
            <person name="Schwartz L.M."/>
            <person name="Smith W."/>
            <person name="Southgate A."/>
            <person name="Vilcinskas A."/>
            <person name="Vogt R."/>
            <person name="Wang P."/>
            <person name="Werren J."/>
            <person name="Yu X.Q."/>
            <person name="Zhou J.J."/>
            <person name="Brown S.J."/>
            <person name="Scherer S.E."/>
            <person name="Richards S."/>
            <person name="Blissard G.W."/>
        </authorList>
    </citation>
    <scope>NUCLEOTIDE SEQUENCE</scope>
</reference>
<dbReference type="PANTHER" id="PTHR12871:SF0">
    <property type="entry name" value="ALPHA-1,6-MANNOSYL-GLYCOPROTEIN 2-BETA-N-ACETYLGLUCOSAMINYLTRANSFERASE"/>
    <property type="match status" value="1"/>
</dbReference>
<dbReference type="Pfam" id="PF05060">
    <property type="entry name" value="MGAT2"/>
    <property type="match status" value="1"/>
</dbReference>
<comment type="cofactor">
    <cofactor evidence="1 15">
        <name>Mn(2+)</name>
        <dbReference type="ChEBI" id="CHEBI:29035"/>
    </cofactor>
</comment>
<reference evidence="18" key="2">
    <citation type="submission" date="2020-12" db="EMBL/GenBank/DDBJ databases">
        <authorList>
            <person name="Kanost M."/>
        </authorList>
    </citation>
    <scope>NUCLEOTIDE SEQUENCE</scope>
</reference>
<evidence type="ECO:0000256" key="5">
    <source>
        <dbReference type="ARBA" id="ARBA00022679"/>
    </source>
</evidence>
<evidence type="ECO:0000256" key="13">
    <source>
        <dbReference type="ARBA" id="ARBA00023180"/>
    </source>
</evidence>
<protein>
    <recommendedName>
        <fullName evidence="20">Alpha-1,6-mannosyl-glycoprotein 2-beta-N-acetylglucosaminyltransferase</fullName>
    </recommendedName>
</protein>
<proteinExistence type="predicted"/>
<dbReference type="GO" id="GO:0005795">
    <property type="term" value="C:Golgi stack"/>
    <property type="evidence" value="ECO:0007669"/>
    <property type="project" value="InterPro"/>
</dbReference>
<evidence type="ECO:0000256" key="6">
    <source>
        <dbReference type="ARBA" id="ARBA00022692"/>
    </source>
</evidence>
<evidence type="ECO:0000256" key="2">
    <source>
        <dbReference type="ARBA" id="ARBA00004323"/>
    </source>
</evidence>
<dbReference type="GO" id="GO:0006487">
    <property type="term" value="P:protein N-linked glycosylation"/>
    <property type="evidence" value="ECO:0007669"/>
    <property type="project" value="TreeGrafter"/>
</dbReference>
<keyword evidence="14 15" id="KW-0464">Manganese</keyword>
<feature type="disulfide bond" evidence="16">
    <location>
        <begin position="174"/>
        <end position="182"/>
    </location>
</feature>